<dbReference type="CDD" id="cd00488">
    <property type="entry name" value="PCD_DCoH"/>
    <property type="match status" value="1"/>
</dbReference>
<evidence type="ECO:0000256" key="3">
    <source>
        <dbReference type="ARBA" id="ARBA00013252"/>
    </source>
</evidence>
<comment type="similarity">
    <text evidence="2">Belongs to the pterin-4-alpha-carbinolamine dehydratase family.</text>
</comment>
<dbReference type="PANTHER" id="PTHR12599:SF0">
    <property type="entry name" value="PTERIN-4-ALPHA-CARBINOLAMINE DEHYDRATASE"/>
    <property type="match status" value="1"/>
</dbReference>
<comment type="catalytic activity">
    <reaction evidence="1">
        <text>(4aS,6R)-4a-hydroxy-L-erythro-5,6,7,8-tetrahydrobiopterin = (6R)-L-erythro-6,7-dihydrobiopterin + H2O</text>
        <dbReference type="Rhea" id="RHEA:11920"/>
        <dbReference type="ChEBI" id="CHEBI:15377"/>
        <dbReference type="ChEBI" id="CHEBI:15642"/>
        <dbReference type="ChEBI" id="CHEBI:43120"/>
        <dbReference type="EC" id="4.2.1.96"/>
    </reaction>
</comment>
<evidence type="ECO:0000256" key="5">
    <source>
        <dbReference type="ARBA" id="ARBA00023239"/>
    </source>
</evidence>
<organism evidence="8 9">
    <name type="scientific">Paeniglutamicibacter gangotriensis</name>
    <dbReference type="NCBI Taxonomy" id="254787"/>
    <lineage>
        <taxon>Bacteria</taxon>
        <taxon>Bacillati</taxon>
        <taxon>Actinomycetota</taxon>
        <taxon>Actinomycetes</taxon>
        <taxon>Micrococcales</taxon>
        <taxon>Micrococcaceae</taxon>
        <taxon>Paeniglutamicibacter</taxon>
    </lineage>
</organism>
<dbReference type="OrthoDB" id="15077at2"/>
<keyword evidence="5" id="KW-0456">Lyase</keyword>
<evidence type="ECO:0000313" key="8">
    <source>
        <dbReference type="EMBL" id="KAA0977995.1"/>
    </source>
</evidence>
<dbReference type="Pfam" id="PF01329">
    <property type="entry name" value="Pterin_4a"/>
    <property type="match status" value="1"/>
</dbReference>
<dbReference type="GO" id="GO:0008124">
    <property type="term" value="F:4-alpha-hydroxytetrahydrobiopterin dehydratase activity"/>
    <property type="evidence" value="ECO:0007669"/>
    <property type="project" value="UniProtKB-EC"/>
</dbReference>
<dbReference type="InterPro" id="IPR001533">
    <property type="entry name" value="Pterin_deHydtase"/>
</dbReference>
<dbReference type="Pfam" id="PF18029">
    <property type="entry name" value="Glyoxalase_6"/>
    <property type="match status" value="1"/>
</dbReference>
<dbReference type="Gene3D" id="3.30.1360.20">
    <property type="entry name" value="Transcriptional coactivator/pterin dehydratase"/>
    <property type="match status" value="1"/>
</dbReference>
<dbReference type="Proteomes" id="UP000323856">
    <property type="component" value="Unassembled WGS sequence"/>
</dbReference>
<dbReference type="InterPro" id="IPR036428">
    <property type="entry name" value="PCD_sf"/>
</dbReference>
<gene>
    <name evidence="8" type="ORF">FQ154_07005</name>
</gene>
<dbReference type="PANTHER" id="PTHR12599">
    <property type="entry name" value="PTERIN-4-ALPHA-CARBINOLAMINE DEHYDRATASE"/>
    <property type="match status" value="1"/>
</dbReference>
<dbReference type="GO" id="GO:0006729">
    <property type="term" value="P:tetrahydrobiopterin biosynthetic process"/>
    <property type="evidence" value="ECO:0007669"/>
    <property type="project" value="InterPro"/>
</dbReference>
<dbReference type="EMBL" id="VOBL01000005">
    <property type="protein sequence ID" value="KAA0977995.1"/>
    <property type="molecule type" value="Genomic_DNA"/>
</dbReference>
<dbReference type="EC" id="4.2.1.96" evidence="3"/>
<proteinExistence type="inferred from homology"/>
<dbReference type="SUPFAM" id="SSF55248">
    <property type="entry name" value="PCD-like"/>
    <property type="match status" value="1"/>
</dbReference>
<dbReference type="InterPro" id="IPR029068">
    <property type="entry name" value="Glyas_Bleomycin-R_OHBP_Dase"/>
</dbReference>
<evidence type="ECO:0000256" key="1">
    <source>
        <dbReference type="ARBA" id="ARBA00001554"/>
    </source>
</evidence>
<evidence type="ECO:0000256" key="4">
    <source>
        <dbReference type="ARBA" id="ARBA00021735"/>
    </source>
</evidence>
<accession>A0A5B0EIH4</accession>
<feature type="region of interest" description="Disordered" evidence="6">
    <location>
        <begin position="196"/>
        <end position="224"/>
    </location>
</feature>
<dbReference type="InterPro" id="IPR041581">
    <property type="entry name" value="Glyoxalase_6"/>
</dbReference>
<dbReference type="Gene3D" id="3.10.180.10">
    <property type="entry name" value="2,3-Dihydroxybiphenyl 1,2-Dioxygenase, domain 1"/>
    <property type="match status" value="1"/>
</dbReference>
<evidence type="ECO:0000256" key="2">
    <source>
        <dbReference type="ARBA" id="ARBA00006472"/>
    </source>
</evidence>
<reference evidence="8 9" key="1">
    <citation type="submission" date="2019-07" db="EMBL/GenBank/DDBJ databases">
        <title>Analysis of the biochemical properties, biological activity and biotechnological potential of siderophores and biosurfactants produced by Antarctic psychrotolerant bacteria.</title>
        <authorList>
            <person name="Styczynski M."/>
            <person name="Krucon T."/>
            <person name="Decewicz P."/>
            <person name="Dziewit L."/>
        </authorList>
    </citation>
    <scope>NUCLEOTIDE SEQUENCE [LARGE SCALE GENOMIC DNA]</scope>
    <source>
        <strain evidence="8 9">ANT_H27</strain>
    </source>
</reference>
<evidence type="ECO:0000256" key="6">
    <source>
        <dbReference type="SAM" id="MobiDB-lite"/>
    </source>
</evidence>
<name>A0A5B0EIH4_9MICC</name>
<evidence type="ECO:0000259" key="7">
    <source>
        <dbReference type="Pfam" id="PF18029"/>
    </source>
</evidence>
<evidence type="ECO:0000313" key="9">
    <source>
        <dbReference type="Proteomes" id="UP000323856"/>
    </source>
</evidence>
<dbReference type="SUPFAM" id="SSF54593">
    <property type="entry name" value="Glyoxalase/Bleomycin resistance protein/Dihydroxybiphenyl dioxygenase"/>
    <property type="match status" value="1"/>
</dbReference>
<feature type="domain" description="Glyoxalase-like" evidence="7">
    <location>
        <begin position="132"/>
        <end position="225"/>
    </location>
</feature>
<dbReference type="AlphaFoldDB" id="A0A5B0EIH4"/>
<comment type="caution">
    <text evidence="8">The sequence shown here is derived from an EMBL/GenBank/DDBJ whole genome shotgun (WGS) entry which is preliminary data.</text>
</comment>
<protein>
    <recommendedName>
        <fullName evidence="4">Putative pterin-4-alpha-carbinolamine dehydratase</fullName>
        <ecNumber evidence="3">4.2.1.96</ecNumber>
    </recommendedName>
</protein>
<sequence length="239" mass="26496">MCGSVPTETRTTMALEKDSPNRILTDYEVARALKELPSWRERDGALVCAWAFADTRDAIDFLALVAEAAEHQGHHPDVDWRATTIFLRSTSHDVGDEITLRDVALATLLEFAATDSGAVAVPNRHQDLRLGFETGDPERLSEFWAGAMGYSVGRDEDLVDPEGRNPRIRISSAGNPQEHGIHVERLIAHSSLEDARQKLEQAQTSGAPVHGPTGSRYTDADGNRLYLDTEYREETPEFQ</sequence>